<gene>
    <name evidence="3" type="ORF">QE404_003160</name>
</gene>
<name>A0ABU0TP36_9FLAO</name>
<reference evidence="3 4" key="1">
    <citation type="submission" date="2023-07" db="EMBL/GenBank/DDBJ databases">
        <title>Functional and genomic diversity of the sorghum phyllosphere microbiome.</title>
        <authorList>
            <person name="Shade A."/>
        </authorList>
    </citation>
    <scope>NUCLEOTIDE SEQUENCE [LARGE SCALE GENOMIC DNA]</scope>
    <source>
        <strain evidence="3 4">SORGH_AS_1064</strain>
    </source>
</reference>
<dbReference type="Proteomes" id="UP001225072">
    <property type="component" value="Unassembled WGS sequence"/>
</dbReference>
<dbReference type="EMBL" id="JAUTAL010000001">
    <property type="protein sequence ID" value="MDQ1098013.1"/>
    <property type="molecule type" value="Genomic_DNA"/>
</dbReference>
<organism evidence="3 4">
    <name type="scientific">Chryseobacterium camelliae</name>
    <dbReference type="NCBI Taxonomy" id="1265445"/>
    <lineage>
        <taxon>Bacteria</taxon>
        <taxon>Pseudomonadati</taxon>
        <taxon>Bacteroidota</taxon>
        <taxon>Flavobacteriia</taxon>
        <taxon>Flavobacteriales</taxon>
        <taxon>Weeksellaceae</taxon>
        <taxon>Chryseobacterium group</taxon>
        <taxon>Chryseobacterium</taxon>
    </lineage>
</organism>
<keyword evidence="1" id="KW-0812">Transmembrane</keyword>
<keyword evidence="1" id="KW-0472">Membrane</keyword>
<evidence type="ECO:0000313" key="4">
    <source>
        <dbReference type="Proteomes" id="UP001225072"/>
    </source>
</evidence>
<dbReference type="RefSeq" id="WP_307451961.1">
    <property type="nucleotide sequence ID" value="NZ_JAUTAL010000001.1"/>
</dbReference>
<sequence length="303" mass="34226">MKTICIQLSLASVLLLGLYSCKKGEAARKDYEASATADSAAAVTSDSISSVATMKVKDKQFVKTADVNMEVQDVYETTISIEKTVQDMGGFVTNSNLQSSVLSEETYNTSDKDAMLVKKYQTENSMKVRIPTANLGEFLTLINTKKLFLNSRTISAEDVTAEIQYAALERKRMKTTADHISELKSSKDKVKLSDENMSEDNMQQLANMDITDRLKYSTVDIFIREPKLRVSEIAVTNTTHIDNKYRISFIYSMKNAFAEGCYLIQKIIVLLMTIWPLWVIALLIFVFIKRRKPARKIQKTISE</sequence>
<dbReference type="PROSITE" id="PS51257">
    <property type="entry name" value="PROKAR_LIPOPROTEIN"/>
    <property type="match status" value="1"/>
</dbReference>
<dbReference type="InterPro" id="IPR025645">
    <property type="entry name" value="DUF4349"/>
</dbReference>
<keyword evidence="4" id="KW-1185">Reference proteome</keyword>
<comment type="caution">
    <text evidence="3">The sequence shown here is derived from an EMBL/GenBank/DDBJ whole genome shotgun (WGS) entry which is preliminary data.</text>
</comment>
<feature type="domain" description="DUF4349" evidence="2">
    <location>
        <begin position="60"/>
        <end position="287"/>
    </location>
</feature>
<dbReference type="Pfam" id="PF14257">
    <property type="entry name" value="DUF4349"/>
    <property type="match status" value="1"/>
</dbReference>
<accession>A0ABU0TP36</accession>
<evidence type="ECO:0000313" key="3">
    <source>
        <dbReference type="EMBL" id="MDQ1098013.1"/>
    </source>
</evidence>
<feature type="transmembrane region" description="Helical" evidence="1">
    <location>
        <begin position="267"/>
        <end position="288"/>
    </location>
</feature>
<evidence type="ECO:0000259" key="2">
    <source>
        <dbReference type="Pfam" id="PF14257"/>
    </source>
</evidence>
<evidence type="ECO:0000256" key="1">
    <source>
        <dbReference type="SAM" id="Phobius"/>
    </source>
</evidence>
<keyword evidence="1" id="KW-1133">Transmembrane helix</keyword>
<protein>
    <recommendedName>
        <fullName evidence="2">DUF4349 domain-containing protein</fullName>
    </recommendedName>
</protein>
<proteinExistence type="predicted"/>